<proteinExistence type="inferred from homology"/>
<feature type="transmembrane region" description="Helical" evidence="7">
    <location>
        <begin position="42"/>
        <end position="61"/>
    </location>
</feature>
<dbReference type="PROSITE" id="PS00994">
    <property type="entry name" value="FHIPEP"/>
    <property type="match status" value="1"/>
</dbReference>
<feature type="transmembrane region" description="Helical" evidence="7">
    <location>
        <begin position="73"/>
        <end position="93"/>
    </location>
</feature>
<comment type="subcellular location">
    <subcellularLocation>
        <location evidence="1 7">Cell membrane</location>
        <topology evidence="1 7">Multi-pass membrane protein</topology>
    </subcellularLocation>
</comment>
<dbReference type="OrthoDB" id="9759185at2"/>
<dbReference type="InterPro" id="IPR001712">
    <property type="entry name" value="T3SS_FHIPEP"/>
</dbReference>
<dbReference type="GO" id="GO:0009306">
    <property type="term" value="P:protein secretion"/>
    <property type="evidence" value="ECO:0007669"/>
    <property type="project" value="InterPro"/>
</dbReference>
<accession>B1I5J7</accession>
<keyword evidence="7" id="KW-0653">Protein transport</keyword>
<dbReference type="PANTHER" id="PTHR30161:SF1">
    <property type="entry name" value="FLAGELLAR BIOSYNTHESIS PROTEIN FLHA-RELATED"/>
    <property type="match status" value="1"/>
</dbReference>
<dbReference type="Gene3D" id="3.40.50.12790">
    <property type="entry name" value="FHIPEP family, domain 4"/>
    <property type="match status" value="1"/>
</dbReference>
<feature type="transmembrane region" description="Helical" evidence="7">
    <location>
        <begin position="201"/>
        <end position="222"/>
    </location>
</feature>
<dbReference type="Proteomes" id="UP000008544">
    <property type="component" value="Chromosome"/>
</dbReference>
<dbReference type="NCBIfam" id="TIGR01398">
    <property type="entry name" value="FlhA"/>
    <property type="match status" value="1"/>
</dbReference>
<sequence length="692" mass="75664">MEVAVVERQSWIKRYADMVIAGLIIGIVLLIIIPLPPAALDFFLVISLGLGMIILLITLFVTDALEFSVFPTLLLVVTLYRLALNISSTRLILGEAEAGKVIAAFGEFVVGGSYIVGFIVFLIITLVQFVVITNGSSRVAEVAARFTLDAMPGKQMAIDSDFNAGLITEQEARERRRRLQRESDFYGAMDGATKFVRGDAIAGLVIVFINIIGGLVIGIAVMQMDAQQALTTFTILTIGDGLVTQIPAVLVSTATGILVTRAASDTSFGGDVSRQFLSFPRVLVVAAGVLVVMGLIPAMPNLLFLGMGAALGLLAYNLNREERRREVAAAEQAAAREVREQKREPENVLTYFQVDPLEVEIGYNLIPLASEEQGGDLLHRVAGVRRQCAQELGIYVRPIRIRDNLQLKPNTYVFKMRGVEAAEGELEPGRYLAMDPTGDRTLQGIPTREPTFGLPAWWIAPENREAAEIDGFTVVDPATVLATHLSEFIKRHGHELLGRQEVQELLNVVKEKNPAVVEELVPGLLSLGEVQKVLQNLLKERVPIRDMVSILEALADCARQDRNEDALTEAARKALSRTISRLHAREGGKIRVITLHPRLEQRLIDAVQPTALGAFPVLEPGTAQRVIQSLGAAVEKAQSKGHLPAVLCSSRVRLPFRRLTERHFPHLSILALQEIAPQIDVEAVGTVTLDED</sequence>
<keyword evidence="4 7" id="KW-0812">Transmembrane</keyword>
<evidence type="ECO:0000256" key="4">
    <source>
        <dbReference type="ARBA" id="ARBA00022692"/>
    </source>
</evidence>
<dbReference type="PIRSF" id="PIRSF005419">
    <property type="entry name" value="FlhA"/>
    <property type="match status" value="1"/>
</dbReference>
<evidence type="ECO:0000256" key="5">
    <source>
        <dbReference type="ARBA" id="ARBA00022989"/>
    </source>
</evidence>
<dbReference type="Gene3D" id="3.40.30.60">
    <property type="entry name" value="FHIPEP family, domain 1"/>
    <property type="match status" value="1"/>
</dbReference>
<keyword evidence="7" id="KW-0813">Transport</keyword>
<feature type="transmembrane region" description="Helical" evidence="7">
    <location>
        <begin position="18"/>
        <end position="36"/>
    </location>
</feature>
<keyword evidence="3 7" id="KW-1003">Cell membrane</keyword>
<protein>
    <recommendedName>
        <fullName evidence="7">Flagellar biosynthesis protein FlhA</fullName>
    </recommendedName>
</protein>
<evidence type="ECO:0000256" key="6">
    <source>
        <dbReference type="ARBA" id="ARBA00023136"/>
    </source>
</evidence>
<evidence type="ECO:0000256" key="7">
    <source>
        <dbReference type="RuleBase" id="RU364093"/>
    </source>
</evidence>
<dbReference type="InterPro" id="IPR042194">
    <property type="entry name" value="FHIPEP_1"/>
</dbReference>
<keyword evidence="8" id="KW-0966">Cell projection</keyword>
<evidence type="ECO:0000256" key="3">
    <source>
        <dbReference type="ARBA" id="ARBA00022475"/>
    </source>
</evidence>
<dbReference type="PANTHER" id="PTHR30161">
    <property type="entry name" value="FLAGELLAR EXPORT PROTEIN, MEMBRANE FLHA SUBUNIT-RELATED"/>
    <property type="match status" value="1"/>
</dbReference>
<keyword evidence="8" id="KW-0969">Cilium</keyword>
<dbReference type="KEGG" id="dau:Daud_1748"/>
<dbReference type="RefSeq" id="WP_012302824.1">
    <property type="nucleotide sequence ID" value="NC_010424.1"/>
</dbReference>
<dbReference type="Pfam" id="PF00771">
    <property type="entry name" value="FHIPEP"/>
    <property type="match status" value="1"/>
</dbReference>
<dbReference type="STRING" id="477974.Daud_1748"/>
<keyword evidence="7" id="KW-1006">Bacterial flagellum protein export</keyword>
<evidence type="ECO:0000256" key="2">
    <source>
        <dbReference type="ARBA" id="ARBA00008835"/>
    </source>
</evidence>
<reference evidence="8 9" key="2">
    <citation type="journal article" date="2008" name="Science">
        <title>Environmental genomics reveals a single-species ecosystem deep within Earth.</title>
        <authorList>
            <person name="Chivian D."/>
            <person name="Brodie E.L."/>
            <person name="Alm E.J."/>
            <person name="Culley D.E."/>
            <person name="Dehal P.S."/>
            <person name="Desantis T.Z."/>
            <person name="Gihring T.M."/>
            <person name="Lapidus A."/>
            <person name="Lin L.H."/>
            <person name="Lowry S.R."/>
            <person name="Moser D.P."/>
            <person name="Richardson P.M."/>
            <person name="Southam G."/>
            <person name="Wanger G."/>
            <person name="Pratt L.M."/>
            <person name="Andersen G.L."/>
            <person name="Hazen T.C."/>
            <person name="Brockman F.J."/>
            <person name="Arkin A.P."/>
            <person name="Onstott T.C."/>
        </authorList>
    </citation>
    <scope>NUCLEOTIDE SEQUENCE [LARGE SCALE GENOMIC DNA]</scope>
    <source>
        <strain evidence="8 9">MP104C</strain>
    </source>
</reference>
<keyword evidence="9" id="KW-1185">Reference proteome</keyword>
<keyword evidence="6 7" id="KW-0472">Membrane</keyword>
<dbReference type="InterPro" id="IPR025505">
    <property type="entry name" value="FHIPEP_CS"/>
</dbReference>
<name>B1I5J7_DESAP</name>
<dbReference type="Gene3D" id="1.10.8.540">
    <property type="entry name" value="FHIPEP family, domain 3"/>
    <property type="match status" value="1"/>
</dbReference>
<evidence type="ECO:0000256" key="1">
    <source>
        <dbReference type="ARBA" id="ARBA00004651"/>
    </source>
</evidence>
<gene>
    <name evidence="7" type="primary">flhA</name>
    <name evidence="8" type="ordered locus">Daud_1748</name>
</gene>
<organism evidence="8 9">
    <name type="scientific">Desulforudis audaxviator (strain MP104C)</name>
    <dbReference type="NCBI Taxonomy" id="477974"/>
    <lineage>
        <taxon>Bacteria</taxon>
        <taxon>Bacillati</taxon>
        <taxon>Bacillota</taxon>
        <taxon>Clostridia</taxon>
        <taxon>Thermoanaerobacterales</taxon>
        <taxon>Candidatus Desulforudaceae</taxon>
        <taxon>Candidatus Desulforudis</taxon>
    </lineage>
</organism>
<evidence type="ECO:0000313" key="9">
    <source>
        <dbReference type="Proteomes" id="UP000008544"/>
    </source>
</evidence>
<keyword evidence="7" id="KW-1005">Bacterial flagellum biogenesis</keyword>
<dbReference type="GO" id="GO:0005886">
    <property type="term" value="C:plasma membrane"/>
    <property type="evidence" value="ECO:0007669"/>
    <property type="project" value="UniProtKB-SubCell"/>
</dbReference>
<feature type="transmembrane region" description="Helical" evidence="7">
    <location>
        <begin position="113"/>
        <end position="132"/>
    </location>
</feature>
<dbReference type="HOGENOM" id="CLU_015346_3_0_9"/>
<feature type="transmembrane region" description="Helical" evidence="7">
    <location>
        <begin position="242"/>
        <end position="264"/>
    </location>
</feature>
<comment type="similarity">
    <text evidence="2 7">Belongs to the FHIPEP (flagella/HR/invasion proteins export pore) family.</text>
</comment>
<feature type="transmembrane region" description="Helical" evidence="7">
    <location>
        <begin position="276"/>
        <end position="296"/>
    </location>
</feature>
<dbReference type="InterPro" id="IPR042193">
    <property type="entry name" value="FHIPEP_3"/>
</dbReference>
<keyword evidence="5 7" id="KW-1133">Transmembrane helix</keyword>
<dbReference type="InterPro" id="IPR006301">
    <property type="entry name" value="FlhA"/>
</dbReference>
<evidence type="ECO:0000313" key="8">
    <source>
        <dbReference type="EMBL" id="ACA60244.1"/>
    </source>
</evidence>
<dbReference type="EMBL" id="CP000860">
    <property type="protein sequence ID" value="ACA60244.1"/>
    <property type="molecule type" value="Genomic_DNA"/>
</dbReference>
<dbReference type="GO" id="GO:0044780">
    <property type="term" value="P:bacterial-type flagellum assembly"/>
    <property type="evidence" value="ECO:0007669"/>
    <property type="project" value="InterPro"/>
</dbReference>
<dbReference type="eggNOG" id="COG1298">
    <property type="taxonomic scope" value="Bacteria"/>
</dbReference>
<comment type="function">
    <text evidence="7">Required for formation of the rod structure of the flagellar apparatus. Together with FliI and FliH, may constitute the export apparatus of flagellin.</text>
</comment>
<keyword evidence="8" id="KW-0282">Flagellum</keyword>
<dbReference type="InterPro" id="IPR042196">
    <property type="entry name" value="FHIPEP_4"/>
</dbReference>
<dbReference type="PRINTS" id="PR00949">
    <property type="entry name" value="TYPE3IMAPROT"/>
</dbReference>
<dbReference type="AlphaFoldDB" id="B1I5J7"/>
<reference evidence="9" key="1">
    <citation type="submission" date="2007-10" db="EMBL/GenBank/DDBJ databases">
        <title>Complete sequence of chromosome of Desulforudis audaxviator MP104C.</title>
        <authorList>
            <person name="Copeland A."/>
            <person name="Lucas S."/>
            <person name="Lapidus A."/>
            <person name="Barry K."/>
            <person name="Glavina del Rio T."/>
            <person name="Dalin E."/>
            <person name="Tice H."/>
            <person name="Bruce D."/>
            <person name="Pitluck S."/>
            <person name="Lowry S.R."/>
            <person name="Larimer F."/>
            <person name="Land M.L."/>
            <person name="Hauser L."/>
            <person name="Kyrpides N."/>
            <person name="Ivanova N.N."/>
            <person name="Richardson P."/>
        </authorList>
    </citation>
    <scope>NUCLEOTIDE SEQUENCE [LARGE SCALE GENOMIC DNA]</scope>
    <source>
        <strain evidence="9">MP104C</strain>
    </source>
</reference>